<organism evidence="2">
    <name type="scientific">uncultured marine thaumarchaeote AD1000_19_G10</name>
    <dbReference type="NCBI Taxonomy" id="1455898"/>
    <lineage>
        <taxon>Archaea</taxon>
        <taxon>Nitrososphaerota</taxon>
        <taxon>environmental samples</taxon>
    </lineage>
</organism>
<dbReference type="InterPro" id="IPR029787">
    <property type="entry name" value="Nucleotide_cyclase"/>
</dbReference>
<dbReference type="InterPro" id="IPR001054">
    <property type="entry name" value="A/G_cyclase"/>
</dbReference>
<dbReference type="EMBL" id="KF900357">
    <property type="protein sequence ID" value="AIE92091.1"/>
    <property type="molecule type" value="Genomic_DNA"/>
</dbReference>
<evidence type="ECO:0000313" key="2">
    <source>
        <dbReference type="EMBL" id="AIE92091.1"/>
    </source>
</evidence>
<dbReference type="GO" id="GO:0035556">
    <property type="term" value="P:intracellular signal transduction"/>
    <property type="evidence" value="ECO:0007669"/>
    <property type="project" value="InterPro"/>
</dbReference>
<dbReference type="CDD" id="cd07302">
    <property type="entry name" value="CHD"/>
    <property type="match status" value="1"/>
</dbReference>
<dbReference type="SUPFAM" id="SSF55073">
    <property type="entry name" value="Nucleotide cyclase"/>
    <property type="match status" value="1"/>
</dbReference>
<dbReference type="InterPro" id="IPR050697">
    <property type="entry name" value="Adenylyl/Guanylyl_Cyclase_3/4"/>
</dbReference>
<dbReference type="PROSITE" id="PS50125">
    <property type="entry name" value="GUANYLATE_CYCLASE_2"/>
    <property type="match status" value="1"/>
</dbReference>
<proteinExistence type="predicted"/>
<dbReference type="SMART" id="SM00044">
    <property type="entry name" value="CYCc"/>
    <property type="match status" value="1"/>
</dbReference>
<dbReference type="Gene3D" id="3.30.70.1230">
    <property type="entry name" value="Nucleotide cyclase"/>
    <property type="match status" value="1"/>
</dbReference>
<dbReference type="PANTHER" id="PTHR43081">
    <property type="entry name" value="ADENYLATE CYCLASE, TERMINAL-DIFFERENTIATION SPECIFIC-RELATED"/>
    <property type="match status" value="1"/>
</dbReference>
<accession>A0A075FRI9</accession>
<sequence>MKRPKIKKIVSKKIKSGKRLVRRSKKSMGNKDYADMLIHNEEKTVDSETLIKEAQNRVGDSIINGAEYTPFKDNSEEFLRDHVNSRVHIFVMYVDLVNSTNITLTLPDDKVVKLITSFAQEMAYTVTQFGGYMLKFVGDAVLAYFNAEHALIYPADNIVNCAKSMIRVMNEAINPVLNAHGYPMIAAKIGIDSGENIIVRYGSDRKKSHVDILGASMNMAAKIQSMAMPNQILIGGDVYDRLHPETQKLFKQKALRNTKWKYHSRKTGKLYPVYAYSLDDFIN</sequence>
<reference evidence="2" key="1">
    <citation type="journal article" date="2014" name="Genome Biol. Evol.">
        <title>Pangenome evidence for extensive interdomain horizontal transfer affecting lineage core and shell genes in uncultured planktonic thaumarchaeota and euryarchaeota.</title>
        <authorList>
            <person name="Deschamps P."/>
            <person name="Zivanovic Y."/>
            <person name="Moreira D."/>
            <person name="Rodriguez-Valera F."/>
            <person name="Lopez-Garcia P."/>
        </authorList>
    </citation>
    <scope>NUCLEOTIDE SEQUENCE</scope>
</reference>
<dbReference type="PANTHER" id="PTHR43081:SF1">
    <property type="entry name" value="ADENYLATE CYCLASE, TERMINAL-DIFFERENTIATION SPECIFIC"/>
    <property type="match status" value="1"/>
</dbReference>
<protein>
    <submittedName>
        <fullName evidence="2">Adenylate/guanylate cyclase</fullName>
    </submittedName>
</protein>
<dbReference type="Pfam" id="PF00211">
    <property type="entry name" value="Guanylate_cyc"/>
    <property type="match status" value="1"/>
</dbReference>
<dbReference type="GO" id="GO:0009190">
    <property type="term" value="P:cyclic nucleotide biosynthetic process"/>
    <property type="evidence" value="ECO:0007669"/>
    <property type="project" value="InterPro"/>
</dbReference>
<feature type="domain" description="Guanylate cyclase" evidence="1">
    <location>
        <begin position="90"/>
        <end position="224"/>
    </location>
</feature>
<evidence type="ECO:0000259" key="1">
    <source>
        <dbReference type="PROSITE" id="PS50125"/>
    </source>
</evidence>
<dbReference type="AlphaFoldDB" id="A0A075FRI9"/>
<name>A0A075FRI9_9ARCH</name>